<dbReference type="SUPFAM" id="SSF52540">
    <property type="entry name" value="P-loop containing nucleoside triphosphate hydrolases"/>
    <property type="match status" value="2"/>
</dbReference>
<evidence type="ECO:0000256" key="9">
    <source>
        <dbReference type="ARBA" id="ARBA00022967"/>
    </source>
</evidence>
<dbReference type="Proteomes" id="UP000644756">
    <property type="component" value="Unassembled WGS sequence"/>
</dbReference>
<name>A0A917FW03_9BACL</name>
<dbReference type="PANTHER" id="PTHR43790:SF3">
    <property type="entry name" value="D-ALLOSE IMPORT ATP-BINDING PROTEIN ALSA-RELATED"/>
    <property type="match status" value="1"/>
</dbReference>
<comment type="caution">
    <text evidence="12">The sequence shown here is derived from an EMBL/GenBank/DDBJ whole genome shotgun (WGS) entry which is preliminary data.</text>
</comment>
<dbReference type="InterPro" id="IPR027417">
    <property type="entry name" value="P-loop_NTPase"/>
</dbReference>
<sequence>MSEVLVQMEGIHKSFAGVQALKDCRLELRAGEVHALVGENGAGKSTLMKVLTGVYQKDEGQVIYRGKEVDILSTRAAQELGISMIHQELNLAPDLTVAQNIFIGREPRKAWRLFLDEKAMNEQARALFQQINLDLDPRTLVSELTVAKQQMVEIVKAISYESKVLIMDEPTAALSDAEIEDLFRMIEDLRGKGVGIVYISHRMVELKRITDRITVMRDGSYIDTVPTEEVSIDQIIAMMVGRQIYHTSTPDPRQENNEIVLEVKGLNRGKQLKDISFQLKKGEILGVAGLVGAGRTEVARAIFGADPIDSGEIYIHGKKVSIAGPHEAVRQGIGYLSEDRKQYGCLLDMDVKANVAVASLRKFSKGFGWMNDTDIANVSDKVVDELKVKTPSIHQPIKFLSGGNQQKVIIGKWLTRDCDILIFDEPTRGIDVGAKGEIYKLLDTLAREGKSIIMISSELPEILRLSHRILVMCEGRITAELGNHEVTQETIMSYATKRVG</sequence>
<dbReference type="FunFam" id="3.40.50.300:FF:000127">
    <property type="entry name" value="Ribose import ATP-binding protein RbsA"/>
    <property type="match status" value="1"/>
</dbReference>
<evidence type="ECO:0000256" key="2">
    <source>
        <dbReference type="ARBA" id="ARBA00004533"/>
    </source>
</evidence>
<evidence type="ECO:0000256" key="5">
    <source>
        <dbReference type="ARBA" id="ARBA00022597"/>
    </source>
</evidence>
<protein>
    <submittedName>
        <fullName evidence="12">Monosaccharide-transporting ATPase</fullName>
    </submittedName>
</protein>
<keyword evidence="13" id="KW-1185">Reference proteome</keyword>
<evidence type="ECO:0000256" key="10">
    <source>
        <dbReference type="ARBA" id="ARBA00023136"/>
    </source>
</evidence>
<comment type="subcellular location">
    <subcellularLocation>
        <location evidence="2">Cell inner membrane</location>
    </subcellularLocation>
    <subcellularLocation>
        <location evidence="1">Cell membrane</location>
        <topology evidence="1">Peripheral membrane protein</topology>
    </subcellularLocation>
</comment>
<organism evidence="12 13">
    <name type="scientific">Paenibacillus abyssi</name>
    <dbReference type="NCBI Taxonomy" id="1340531"/>
    <lineage>
        <taxon>Bacteria</taxon>
        <taxon>Bacillati</taxon>
        <taxon>Bacillota</taxon>
        <taxon>Bacilli</taxon>
        <taxon>Bacillales</taxon>
        <taxon>Paenibacillaceae</taxon>
        <taxon>Paenibacillus</taxon>
    </lineage>
</organism>
<dbReference type="GO" id="GO:0005886">
    <property type="term" value="C:plasma membrane"/>
    <property type="evidence" value="ECO:0007669"/>
    <property type="project" value="UniProtKB-SubCell"/>
</dbReference>
<keyword evidence="4" id="KW-1003">Cell membrane</keyword>
<dbReference type="GO" id="GO:0016887">
    <property type="term" value="F:ATP hydrolysis activity"/>
    <property type="evidence" value="ECO:0007669"/>
    <property type="project" value="InterPro"/>
</dbReference>
<accession>A0A917FW03</accession>
<feature type="domain" description="ABC transporter" evidence="11">
    <location>
        <begin position="254"/>
        <end position="499"/>
    </location>
</feature>
<evidence type="ECO:0000256" key="3">
    <source>
        <dbReference type="ARBA" id="ARBA00022448"/>
    </source>
</evidence>
<evidence type="ECO:0000256" key="1">
    <source>
        <dbReference type="ARBA" id="ARBA00004202"/>
    </source>
</evidence>
<dbReference type="InterPro" id="IPR003439">
    <property type="entry name" value="ABC_transporter-like_ATP-bd"/>
</dbReference>
<evidence type="ECO:0000256" key="7">
    <source>
        <dbReference type="ARBA" id="ARBA00022741"/>
    </source>
</evidence>
<dbReference type="AlphaFoldDB" id="A0A917FW03"/>
<gene>
    <name evidence="12" type="ORF">GCM10010916_23670</name>
</gene>
<evidence type="ECO:0000256" key="8">
    <source>
        <dbReference type="ARBA" id="ARBA00022840"/>
    </source>
</evidence>
<dbReference type="CDD" id="cd03216">
    <property type="entry name" value="ABC_Carb_Monos_I"/>
    <property type="match status" value="1"/>
</dbReference>
<keyword evidence="6" id="KW-0677">Repeat</keyword>
<dbReference type="InterPro" id="IPR017871">
    <property type="entry name" value="ABC_transporter-like_CS"/>
</dbReference>
<dbReference type="SMART" id="SM00382">
    <property type="entry name" value="AAA"/>
    <property type="match status" value="2"/>
</dbReference>
<keyword evidence="8" id="KW-0067">ATP-binding</keyword>
<keyword evidence="5" id="KW-0762">Sugar transport</keyword>
<dbReference type="RefSeq" id="WP_188531271.1">
    <property type="nucleotide sequence ID" value="NZ_BMGR01000007.1"/>
</dbReference>
<dbReference type="PROSITE" id="PS50893">
    <property type="entry name" value="ABC_TRANSPORTER_2"/>
    <property type="match status" value="2"/>
</dbReference>
<dbReference type="Gene3D" id="3.40.50.300">
    <property type="entry name" value="P-loop containing nucleotide triphosphate hydrolases"/>
    <property type="match status" value="2"/>
</dbReference>
<evidence type="ECO:0000256" key="4">
    <source>
        <dbReference type="ARBA" id="ARBA00022475"/>
    </source>
</evidence>
<dbReference type="FunFam" id="3.40.50.300:FF:000126">
    <property type="entry name" value="Galactose/methyl galactoside import ATP-binding protein MglA"/>
    <property type="match status" value="1"/>
</dbReference>
<evidence type="ECO:0000313" key="12">
    <source>
        <dbReference type="EMBL" id="GGG05916.1"/>
    </source>
</evidence>
<feature type="domain" description="ABC transporter" evidence="11">
    <location>
        <begin position="6"/>
        <end position="243"/>
    </location>
</feature>
<dbReference type="PROSITE" id="PS00211">
    <property type="entry name" value="ABC_TRANSPORTER_1"/>
    <property type="match status" value="1"/>
</dbReference>
<evidence type="ECO:0000256" key="6">
    <source>
        <dbReference type="ARBA" id="ARBA00022737"/>
    </source>
</evidence>
<keyword evidence="3" id="KW-0813">Transport</keyword>
<dbReference type="InterPro" id="IPR003593">
    <property type="entry name" value="AAA+_ATPase"/>
</dbReference>
<dbReference type="PANTHER" id="PTHR43790">
    <property type="entry name" value="CARBOHYDRATE TRANSPORT ATP-BINDING PROTEIN MG119-RELATED"/>
    <property type="match status" value="1"/>
</dbReference>
<evidence type="ECO:0000259" key="11">
    <source>
        <dbReference type="PROSITE" id="PS50893"/>
    </source>
</evidence>
<keyword evidence="9" id="KW-1278">Translocase</keyword>
<dbReference type="GO" id="GO:0005524">
    <property type="term" value="F:ATP binding"/>
    <property type="evidence" value="ECO:0007669"/>
    <property type="project" value="UniProtKB-KW"/>
</dbReference>
<dbReference type="CDD" id="cd03215">
    <property type="entry name" value="ABC_Carb_Monos_II"/>
    <property type="match status" value="1"/>
</dbReference>
<evidence type="ECO:0000313" key="13">
    <source>
        <dbReference type="Proteomes" id="UP000644756"/>
    </source>
</evidence>
<keyword evidence="10" id="KW-0472">Membrane</keyword>
<reference evidence="12" key="1">
    <citation type="journal article" date="2014" name="Int. J. Syst. Evol. Microbiol.">
        <title>Complete genome sequence of Corynebacterium casei LMG S-19264T (=DSM 44701T), isolated from a smear-ripened cheese.</title>
        <authorList>
            <consortium name="US DOE Joint Genome Institute (JGI-PGF)"/>
            <person name="Walter F."/>
            <person name="Albersmeier A."/>
            <person name="Kalinowski J."/>
            <person name="Ruckert C."/>
        </authorList>
    </citation>
    <scope>NUCLEOTIDE SEQUENCE</scope>
    <source>
        <strain evidence="12">CGMCC 1.12987</strain>
    </source>
</reference>
<dbReference type="EMBL" id="BMGR01000007">
    <property type="protein sequence ID" value="GGG05916.1"/>
    <property type="molecule type" value="Genomic_DNA"/>
</dbReference>
<dbReference type="GO" id="GO:0015749">
    <property type="term" value="P:monosaccharide transmembrane transport"/>
    <property type="evidence" value="ECO:0007669"/>
    <property type="project" value="UniProtKB-ARBA"/>
</dbReference>
<keyword evidence="7" id="KW-0547">Nucleotide-binding</keyword>
<dbReference type="Pfam" id="PF00005">
    <property type="entry name" value="ABC_tran"/>
    <property type="match status" value="2"/>
</dbReference>
<proteinExistence type="predicted"/>
<dbReference type="InterPro" id="IPR050107">
    <property type="entry name" value="ABC_carbohydrate_import_ATPase"/>
</dbReference>
<reference evidence="12" key="2">
    <citation type="submission" date="2020-09" db="EMBL/GenBank/DDBJ databases">
        <authorList>
            <person name="Sun Q."/>
            <person name="Zhou Y."/>
        </authorList>
    </citation>
    <scope>NUCLEOTIDE SEQUENCE</scope>
    <source>
        <strain evidence="12">CGMCC 1.12987</strain>
    </source>
</reference>